<feature type="repeat" description="ANK" evidence="3">
    <location>
        <begin position="797"/>
        <end position="829"/>
    </location>
</feature>
<evidence type="ECO:0000256" key="4">
    <source>
        <dbReference type="SAM" id="MobiDB-lite"/>
    </source>
</evidence>
<evidence type="ECO:0000313" key="6">
    <source>
        <dbReference type="Proteomes" id="UP000546213"/>
    </source>
</evidence>
<sequence>MLVGHKFDQIQASHLIPRLAMNLVMGMPEYFPGEHLQTAQIIATGTANVMTPECLKLIFYKVSNNIVERWKADDFENLYTILSRTGLLGAIDSLRRARQQDLTIRAFMDNLFRDLIMFICYNKRMVNTENPKTLVKWLFSLDQDPNIEFRTSPIKMALEHAILSRQVDMIELLLKAGAVVGRNLGSSNPRSIMSLVLPHCIWDNEQAHIIRLVLDHYKALTSEEILHAAILLQDERVFEQALEIGANISLPIGTLTVDFTSVRSSVVKEETALSTAAAVSIHATNKVFDLLQNQSQAIKAASFITADVFISAACAGNADIISFLHKVNPIGFKRNTRGVTPLEVAIKQGHQEACQLLFQLYHQSSATLLLIPILAGRLDILRYLLANGLGVNLTAKQADIDACWVLVPNRCFCCEFQIYKNDEPPTVLEFFLRGIPFRKDFYDGIKLLVQWGAIFPDEAIIQLSNAGYDDILSAALDAGGDPNVQDKFGGSALAWALRKKNTNCVQLLLERGAELQTLTSEVFEALVPEHVCNIQGECGGYDPCLRALLLKYWTKVFDASKDIMFYIDAALIAQDDARLKSAFSELPTYYSPSSLCSAVLVENHGAIDFLLNNRSLQESQDLLEGTAVGLAAMLGNLPLVRNLVAQLQKPETALLPFYATGSSFKFSYDEGLYITRSQIFWHMASDENGGYGAFDSLSQGSPLALATSYQGTAGVLELLSNGYQPDDITWARAFSADTTDCLKELMGYNLRVRSLQLPLLTLSPLLRYAIQHGMKEAVVWLIEIGADINQNEIVQFMGRSPLQLTIALGHLNIAESLLRSGSNVNAAPSFYGGVTALQITAIEGHIGLTKQLLDAGARVNARGSRGRGRTALEGAAERGRLDMVELLFHHGALTTGPGIFQFIRAIHFAEGEGHHATAALLRRSREWTLEDTHAYDSMCATCRYYFSEPRPSGKLCHACDGGYTRGRYCCDEIHVPENDCCHCYTEDEESIFKLKIQEEEESESEEEIDKEEGVESEEGLESTDDD</sequence>
<dbReference type="PANTHER" id="PTHR24198:SF165">
    <property type="entry name" value="ANKYRIN REPEAT-CONTAINING PROTEIN-RELATED"/>
    <property type="match status" value="1"/>
</dbReference>
<evidence type="ECO:0008006" key="7">
    <source>
        <dbReference type="Google" id="ProtNLM"/>
    </source>
</evidence>
<feature type="repeat" description="ANK" evidence="3">
    <location>
        <begin position="488"/>
        <end position="520"/>
    </location>
</feature>
<dbReference type="PROSITE" id="PS50088">
    <property type="entry name" value="ANK_REPEAT"/>
    <property type="match status" value="4"/>
</dbReference>
<keyword evidence="6" id="KW-1185">Reference proteome</keyword>
<dbReference type="Proteomes" id="UP000546213">
    <property type="component" value="Unassembled WGS sequence"/>
</dbReference>
<dbReference type="EMBL" id="JAAOAS010000214">
    <property type="protein sequence ID" value="KAF5585094.1"/>
    <property type="molecule type" value="Genomic_DNA"/>
</dbReference>
<evidence type="ECO:0000313" key="5">
    <source>
        <dbReference type="EMBL" id="KAF5585094.1"/>
    </source>
</evidence>
<evidence type="ECO:0000256" key="3">
    <source>
        <dbReference type="PROSITE-ProRule" id="PRU00023"/>
    </source>
</evidence>
<dbReference type="SMART" id="SM00248">
    <property type="entry name" value="ANK"/>
    <property type="match status" value="9"/>
</dbReference>
<accession>A0A8H5L5H6</accession>
<feature type="repeat" description="ANK" evidence="3">
    <location>
        <begin position="867"/>
        <end position="892"/>
    </location>
</feature>
<evidence type="ECO:0000256" key="1">
    <source>
        <dbReference type="ARBA" id="ARBA00022737"/>
    </source>
</evidence>
<dbReference type="InterPro" id="IPR036770">
    <property type="entry name" value="Ankyrin_rpt-contain_sf"/>
</dbReference>
<dbReference type="Gene3D" id="1.25.40.20">
    <property type="entry name" value="Ankyrin repeat-containing domain"/>
    <property type="match status" value="4"/>
</dbReference>
<evidence type="ECO:0000256" key="2">
    <source>
        <dbReference type="ARBA" id="ARBA00023043"/>
    </source>
</evidence>
<keyword evidence="1" id="KW-0677">Repeat</keyword>
<name>A0A8H5L5H6_9HYPO</name>
<organism evidence="5 6">
    <name type="scientific">Fusarium pseudocircinatum</name>
    <dbReference type="NCBI Taxonomy" id="56676"/>
    <lineage>
        <taxon>Eukaryota</taxon>
        <taxon>Fungi</taxon>
        <taxon>Dikarya</taxon>
        <taxon>Ascomycota</taxon>
        <taxon>Pezizomycotina</taxon>
        <taxon>Sordariomycetes</taxon>
        <taxon>Hypocreomycetidae</taxon>
        <taxon>Hypocreales</taxon>
        <taxon>Nectriaceae</taxon>
        <taxon>Fusarium</taxon>
        <taxon>Fusarium fujikuroi species complex</taxon>
    </lineage>
</organism>
<comment type="caution">
    <text evidence="5">The sequence shown here is derived from an EMBL/GenBank/DDBJ whole genome shotgun (WGS) entry which is preliminary data.</text>
</comment>
<reference evidence="5 6" key="1">
    <citation type="submission" date="2020-05" db="EMBL/GenBank/DDBJ databases">
        <title>Identification and distribution of gene clusters putatively required for synthesis of sphingolipid metabolism inhibitors in phylogenetically diverse species of the filamentous fungus Fusarium.</title>
        <authorList>
            <person name="Kim H.-S."/>
            <person name="Busman M."/>
            <person name="Brown D.W."/>
            <person name="Divon H."/>
            <person name="Uhlig S."/>
            <person name="Proctor R.H."/>
        </authorList>
    </citation>
    <scope>NUCLEOTIDE SEQUENCE [LARGE SCALE GENOMIC DNA]</scope>
    <source>
        <strain evidence="5 6">NRRL 36939</strain>
    </source>
</reference>
<dbReference type="Pfam" id="PF12796">
    <property type="entry name" value="Ank_2"/>
    <property type="match status" value="3"/>
</dbReference>
<feature type="repeat" description="ANK" evidence="3">
    <location>
        <begin position="832"/>
        <end position="864"/>
    </location>
</feature>
<dbReference type="AlphaFoldDB" id="A0A8H5L5H6"/>
<dbReference type="PANTHER" id="PTHR24198">
    <property type="entry name" value="ANKYRIN REPEAT AND PROTEIN KINASE DOMAIN-CONTAINING PROTEIN"/>
    <property type="match status" value="1"/>
</dbReference>
<dbReference type="OrthoDB" id="539213at2759"/>
<keyword evidence="2 3" id="KW-0040">ANK repeat</keyword>
<dbReference type="PROSITE" id="PS50297">
    <property type="entry name" value="ANK_REP_REGION"/>
    <property type="match status" value="3"/>
</dbReference>
<protein>
    <recommendedName>
        <fullName evidence="7">Ankyrin</fullName>
    </recommendedName>
</protein>
<gene>
    <name evidence="5" type="ORF">FPCIR_8452</name>
</gene>
<proteinExistence type="predicted"/>
<dbReference type="SUPFAM" id="SSF48403">
    <property type="entry name" value="Ankyrin repeat"/>
    <property type="match status" value="3"/>
</dbReference>
<feature type="region of interest" description="Disordered" evidence="4">
    <location>
        <begin position="996"/>
        <end position="1026"/>
    </location>
</feature>
<dbReference type="InterPro" id="IPR002110">
    <property type="entry name" value="Ankyrin_rpt"/>
</dbReference>
<feature type="compositionally biased region" description="Acidic residues" evidence="4">
    <location>
        <begin position="998"/>
        <end position="1026"/>
    </location>
</feature>